<geneLocation type="plasmid" evidence="1 2">
    <name>pPP7</name>
</geneLocation>
<protein>
    <submittedName>
        <fullName evidence="1">Uncharacterized protein</fullName>
    </submittedName>
</protein>
<keyword evidence="1" id="KW-0614">Plasmid</keyword>
<gene>
    <name evidence="1" type="ORF">PEPS_44760</name>
</gene>
<reference evidence="1 2" key="1">
    <citation type="submission" date="2021-12" db="EMBL/GenBank/DDBJ databases">
        <title>Genome sequencing of bacteria with rrn-lacking chromosome and rrn-plasmid.</title>
        <authorList>
            <person name="Anda M."/>
            <person name="Iwasaki W."/>
        </authorList>
    </citation>
    <scope>NUCLEOTIDE SEQUENCE [LARGE SCALE GENOMIC DNA]</scope>
    <source>
        <strain evidence="1 2">NBRC 101262</strain>
        <plasmid evidence="1 2">pPP7</plasmid>
    </source>
</reference>
<keyword evidence="2" id="KW-1185">Reference proteome</keyword>
<organism evidence="1 2">
    <name type="scientific">Persicobacter psychrovividus</name>
    <dbReference type="NCBI Taxonomy" id="387638"/>
    <lineage>
        <taxon>Bacteria</taxon>
        <taxon>Pseudomonadati</taxon>
        <taxon>Bacteroidota</taxon>
        <taxon>Cytophagia</taxon>
        <taxon>Cytophagales</taxon>
        <taxon>Persicobacteraceae</taxon>
        <taxon>Persicobacter</taxon>
    </lineage>
</organism>
<evidence type="ECO:0000313" key="2">
    <source>
        <dbReference type="Proteomes" id="UP001354989"/>
    </source>
</evidence>
<dbReference type="Proteomes" id="UP001354989">
    <property type="component" value="Plasmid pPP7"/>
</dbReference>
<evidence type="ECO:0000313" key="1">
    <source>
        <dbReference type="EMBL" id="BDD02196.1"/>
    </source>
</evidence>
<dbReference type="EMBL" id="AP025299">
    <property type="protein sequence ID" value="BDD02196.1"/>
    <property type="molecule type" value="Genomic_DNA"/>
</dbReference>
<sequence>MSDKLLNPTHQLIEQHLGALTKNEELPEDMQQLTEWLYHRVKYMLAHEQEQLAQAMYRIDVAEPLFHEALSGIPSADVAANLTKLILDREQKKAYWREKYKNGI</sequence>
<accession>A0ABM7VMF3</accession>
<dbReference type="RefSeq" id="WP_332922888.1">
    <property type="nucleotide sequence ID" value="NZ_AP025299.1"/>
</dbReference>
<proteinExistence type="predicted"/>
<name>A0ABM7VMF3_9BACT</name>